<dbReference type="PRINTS" id="PR00727">
    <property type="entry name" value="LEADERPTASE"/>
</dbReference>
<dbReference type="GO" id="GO:0004252">
    <property type="term" value="F:serine-type endopeptidase activity"/>
    <property type="evidence" value="ECO:0007669"/>
    <property type="project" value="InterPro"/>
</dbReference>
<keyword evidence="5 7" id="KW-0378">Hydrolase</keyword>
<reference evidence="9 10" key="1">
    <citation type="submission" date="2018-03" db="EMBL/GenBank/DDBJ databases">
        <title>Genomic Encyclopedia of Archaeal and Bacterial Type Strains, Phase II (KMG-II): from individual species to whole genera.</title>
        <authorList>
            <person name="Goeker M."/>
        </authorList>
    </citation>
    <scope>NUCLEOTIDE SEQUENCE [LARGE SCALE GENOMIC DNA]</scope>
    <source>
        <strain evidence="9 10">DSM 24859</strain>
    </source>
</reference>
<comment type="catalytic activity">
    <reaction evidence="1 7">
        <text>Cleavage of hydrophobic, N-terminal signal or leader sequences from secreted and periplasmic proteins.</text>
        <dbReference type="EC" id="3.4.21.89"/>
    </reaction>
</comment>
<proteinExistence type="inferred from homology"/>
<dbReference type="Gene3D" id="2.10.109.10">
    <property type="entry name" value="Umud Fragment, subunit A"/>
    <property type="match status" value="1"/>
</dbReference>
<protein>
    <recommendedName>
        <fullName evidence="4 7">Signal peptidase I</fullName>
        <ecNumber evidence="3 7">3.4.21.89</ecNumber>
    </recommendedName>
</protein>
<feature type="active site" evidence="6">
    <location>
        <position position="69"/>
    </location>
</feature>
<dbReference type="OrthoDB" id="9802919at2"/>
<evidence type="ECO:0000256" key="7">
    <source>
        <dbReference type="RuleBase" id="RU362042"/>
    </source>
</evidence>
<dbReference type="Proteomes" id="UP000240971">
    <property type="component" value="Unassembled WGS sequence"/>
</dbReference>
<sequence>MKYLVYILVAVTGLFFTWNHFFDVYLVSHHSMASTLIDGDKVLVHKSGISAIKRSGIILFKQLGGVYIKRCVGLPGEKVEIKAGKVIINNKEINTPATVLLSAKQDPAYNQIIFDYYNNNWTSDDFGPVVVPKAGWSIDLNRVNLNIYKAAIQQEQQITTAEAWDKFISINKKYTFQQDYFFVLGDNRHHSEDSRTFGYIAQHKIIGITERILFSYADAKRTLRKIE</sequence>
<dbReference type="InterPro" id="IPR019758">
    <property type="entry name" value="Pept_S26A_signal_pept_1_CS"/>
</dbReference>
<dbReference type="InterPro" id="IPR019533">
    <property type="entry name" value="Peptidase_S26"/>
</dbReference>
<evidence type="ECO:0000256" key="3">
    <source>
        <dbReference type="ARBA" id="ARBA00013208"/>
    </source>
</evidence>
<dbReference type="SUPFAM" id="SSF51306">
    <property type="entry name" value="LexA/Signal peptidase"/>
    <property type="match status" value="1"/>
</dbReference>
<dbReference type="InterPro" id="IPR000223">
    <property type="entry name" value="Pept_S26A_signal_pept_1"/>
</dbReference>
<name>A0A2P8HJY4_CHINA</name>
<evidence type="ECO:0000256" key="1">
    <source>
        <dbReference type="ARBA" id="ARBA00000677"/>
    </source>
</evidence>
<comment type="similarity">
    <text evidence="2 7">Belongs to the peptidase S26 family.</text>
</comment>
<accession>A0A2P8HJY4</accession>
<comment type="subcellular location">
    <subcellularLocation>
        <location evidence="7">Membrane</location>
        <topology evidence="7">Single-pass type II membrane protein</topology>
    </subcellularLocation>
</comment>
<dbReference type="GO" id="GO:0009003">
    <property type="term" value="F:signal peptidase activity"/>
    <property type="evidence" value="ECO:0007669"/>
    <property type="project" value="UniProtKB-EC"/>
</dbReference>
<organism evidence="9 10">
    <name type="scientific">Chitinophaga niastensis</name>
    <dbReference type="NCBI Taxonomy" id="536980"/>
    <lineage>
        <taxon>Bacteria</taxon>
        <taxon>Pseudomonadati</taxon>
        <taxon>Bacteroidota</taxon>
        <taxon>Chitinophagia</taxon>
        <taxon>Chitinophagales</taxon>
        <taxon>Chitinophagaceae</taxon>
        <taxon>Chitinophaga</taxon>
    </lineage>
</organism>
<dbReference type="PANTHER" id="PTHR43390">
    <property type="entry name" value="SIGNAL PEPTIDASE I"/>
    <property type="match status" value="1"/>
</dbReference>
<keyword evidence="7" id="KW-0645">Protease</keyword>
<comment type="caution">
    <text evidence="9">The sequence shown here is derived from an EMBL/GenBank/DDBJ whole genome shotgun (WGS) entry which is preliminary data.</text>
</comment>
<dbReference type="CDD" id="cd06530">
    <property type="entry name" value="S26_SPase_I"/>
    <property type="match status" value="1"/>
</dbReference>
<feature type="domain" description="Peptidase S26" evidence="8">
    <location>
        <begin position="2"/>
        <end position="210"/>
    </location>
</feature>
<gene>
    <name evidence="9" type="ORF">CLV51_103514</name>
</gene>
<dbReference type="AlphaFoldDB" id="A0A2P8HJY4"/>
<evidence type="ECO:0000313" key="10">
    <source>
        <dbReference type="Proteomes" id="UP000240971"/>
    </source>
</evidence>
<dbReference type="EMBL" id="PYAW01000003">
    <property type="protein sequence ID" value="PSL46533.1"/>
    <property type="molecule type" value="Genomic_DNA"/>
</dbReference>
<evidence type="ECO:0000313" key="9">
    <source>
        <dbReference type="EMBL" id="PSL46533.1"/>
    </source>
</evidence>
<evidence type="ECO:0000259" key="8">
    <source>
        <dbReference type="Pfam" id="PF10502"/>
    </source>
</evidence>
<feature type="active site" evidence="6">
    <location>
        <position position="31"/>
    </location>
</feature>
<dbReference type="RefSeq" id="WP_106529310.1">
    <property type="nucleotide sequence ID" value="NZ_PYAW01000003.1"/>
</dbReference>
<evidence type="ECO:0000256" key="2">
    <source>
        <dbReference type="ARBA" id="ARBA00009370"/>
    </source>
</evidence>
<dbReference type="EC" id="3.4.21.89" evidence="3 7"/>
<dbReference type="Pfam" id="PF10502">
    <property type="entry name" value="Peptidase_S26"/>
    <property type="match status" value="1"/>
</dbReference>
<dbReference type="PANTHER" id="PTHR43390:SF1">
    <property type="entry name" value="CHLOROPLAST PROCESSING PEPTIDASE"/>
    <property type="match status" value="1"/>
</dbReference>
<dbReference type="GO" id="GO:0016020">
    <property type="term" value="C:membrane"/>
    <property type="evidence" value="ECO:0007669"/>
    <property type="project" value="UniProtKB-SubCell"/>
</dbReference>
<evidence type="ECO:0000256" key="5">
    <source>
        <dbReference type="ARBA" id="ARBA00022801"/>
    </source>
</evidence>
<dbReference type="GO" id="GO:0006465">
    <property type="term" value="P:signal peptide processing"/>
    <property type="evidence" value="ECO:0007669"/>
    <property type="project" value="InterPro"/>
</dbReference>
<keyword evidence="10" id="KW-1185">Reference proteome</keyword>
<dbReference type="PROSITE" id="PS00761">
    <property type="entry name" value="SPASE_I_3"/>
    <property type="match status" value="1"/>
</dbReference>
<dbReference type="InterPro" id="IPR036286">
    <property type="entry name" value="LexA/Signal_pep-like_sf"/>
</dbReference>
<dbReference type="NCBIfam" id="TIGR02227">
    <property type="entry name" value="sigpep_I_bact"/>
    <property type="match status" value="1"/>
</dbReference>
<dbReference type="CDD" id="cd06462">
    <property type="entry name" value="Peptidase_S24_S26"/>
    <property type="match status" value="1"/>
</dbReference>
<evidence type="ECO:0000256" key="6">
    <source>
        <dbReference type="PIRSR" id="PIRSR600223-1"/>
    </source>
</evidence>
<evidence type="ECO:0000256" key="4">
    <source>
        <dbReference type="ARBA" id="ARBA00019232"/>
    </source>
</evidence>